<reference evidence="7" key="1">
    <citation type="submission" date="2015-11" db="EMBL/GenBank/DDBJ databases">
        <authorList>
            <person name="Kumar R."/>
            <person name="Singh D."/>
            <person name="Swarnkar M.K."/>
            <person name="Singh A.K."/>
            <person name="Kumar S."/>
        </authorList>
    </citation>
    <scope>NUCLEOTIDE SEQUENCE [LARGE SCALE GENOMIC DNA]</scope>
    <source>
        <strain evidence="7">ERGS4:06</strain>
    </source>
</reference>
<dbReference type="RefSeq" id="WP_062287096.1">
    <property type="nucleotide sequence ID" value="NZ_CP013200.1"/>
</dbReference>
<reference evidence="6 7" key="2">
    <citation type="journal article" date="2016" name="J. Biotechnol.">
        <title>Complete genome sequence of Arthrobacter alpinus ERGS4:06, a yellow pigmented bacterium tolerant to cold and radiations isolated from Sikkim Himalaya.</title>
        <authorList>
            <person name="Kumar R."/>
            <person name="Singh D."/>
            <person name="Swarnkar M.K."/>
            <person name="Singh A.K."/>
            <person name="Kumar S."/>
        </authorList>
    </citation>
    <scope>NUCLEOTIDE SEQUENCE [LARGE SCALE GENOMIC DNA]</scope>
    <source>
        <strain evidence="6 7">ERGS4:06</strain>
    </source>
</reference>
<evidence type="ECO:0000313" key="7">
    <source>
        <dbReference type="Proteomes" id="UP000059574"/>
    </source>
</evidence>
<dbReference type="PANTHER" id="PTHR42953:SF1">
    <property type="entry name" value="METAL-BINDING PROTEIN HI_0362-RELATED"/>
    <property type="match status" value="1"/>
</dbReference>
<keyword evidence="4 5" id="KW-0732">Signal</keyword>
<dbReference type="OrthoDB" id="5296019at2"/>
<dbReference type="GO" id="GO:0046872">
    <property type="term" value="F:metal ion binding"/>
    <property type="evidence" value="ECO:0007669"/>
    <property type="project" value="UniProtKB-KW"/>
</dbReference>
<dbReference type="SUPFAM" id="SSF53807">
    <property type="entry name" value="Helical backbone' metal receptor"/>
    <property type="match status" value="1"/>
</dbReference>
<evidence type="ECO:0000256" key="1">
    <source>
        <dbReference type="ARBA" id="ARBA00004196"/>
    </source>
</evidence>
<sequence>MSANRRSFLILGAALAASITLAGCGGGTPSGNEASGSGTISVVASTNVYGDIAKSIGGDHVNVHTIISDANADPHGYEANAQDKLAISKAQIGIENGGGYDDFFTQLAKGQLDSKEVINVSELSGLDTGADFNEHVWYSLPTMVKLADDLAARFSAELPAQSAAFTEQADAFKVQIGAMSSRLAALRSKHNGAGAAVTEPVPLYLLTEAGLVNKTPEKFTSAIENGADVPASTLTLVLSVMDSGTIAVLAYNTQTQSPQTEKVKAAAVSAGVPVVDFAETLPADTSYLAWMLGNVSNLEQGLNTAAGQ</sequence>
<dbReference type="PROSITE" id="PS51257">
    <property type="entry name" value="PROKAR_LIPOPROTEIN"/>
    <property type="match status" value="1"/>
</dbReference>
<dbReference type="EMBL" id="CP013200">
    <property type="protein sequence ID" value="ALO66376.1"/>
    <property type="molecule type" value="Genomic_DNA"/>
</dbReference>
<gene>
    <name evidence="6" type="ORF">AS189_07585</name>
</gene>
<dbReference type="PANTHER" id="PTHR42953">
    <property type="entry name" value="HIGH-AFFINITY ZINC UPTAKE SYSTEM PROTEIN ZNUA-RELATED"/>
    <property type="match status" value="1"/>
</dbReference>
<feature type="signal peptide" evidence="5">
    <location>
        <begin position="1"/>
        <end position="22"/>
    </location>
</feature>
<dbReference type="GO" id="GO:0030313">
    <property type="term" value="C:cell envelope"/>
    <property type="evidence" value="ECO:0007669"/>
    <property type="project" value="UniProtKB-SubCell"/>
</dbReference>
<proteinExistence type="predicted"/>
<dbReference type="InterPro" id="IPR006127">
    <property type="entry name" value="ZnuA-like"/>
</dbReference>
<dbReference type="AlphaFoldDB" id="A0A0S2LYN5"/>
<feature type="chain" id="PRO_5038741446" description="ABC transporter substrate-binding protein" evidence="5">
    <location>
        <begin position="23"/>
        <end position="308"/>
    </location>
</feature>
<dbReference type="Gene3D" id="3.40.50.1980">
    <property type="entry name" value="Nitrogenase molybdenum iron protein domain"/>
    <property type="match status" value="1"/>
</dbReference>
<comment type="subcellular location">
    <subcellularLocation>
        <location evidence="1">Cell envelope</location>
    </subcellularLocation>
</comment>
<evidence type="ECO:0000256" key="3">
    <source>
        <dbReference type="ARBA" id="ARBA00022723"/>
    </source>
</evidence>
<protein>
    <recommendedName>
        <fullName evidence="8">ABC transporter substrate-binding protein</fullName>
    </recommendedName>
</protein>
<name>A0A0S2LYN5_9MICC</name>
<dbReference type="InterPro" id="IPR006311">
    <property type="entry name" value="TAT_signal"/>
</dbReference>
<accession>A0A0S2LYN5</accession>
<dbReference type="GO" id="GO:0030001">
    <property type="term" value="P:metal ion transport"/>
    <property type="evidence" value="ECO:0007669"/>
    <property type="project" value="InterPro"/>
</dbReference>
<dbReference type="Proteomes" id="UP000059574">
    <property type="component" value="Chromosome"/>
</dbReference>
<keyword evidence="2" id="KW-0813">Transport</keyword>
<evidence type="ECO:0000256" key="2">
    <source>
        <dbReference type="ARBA" id="ARBA00022448"/>
    </source>
</evidence>
<evidence type="ECO:0008006" key="8">
    <source>
        <dbReference type="Google" id="ProtNLM"/>
    </source>
</evidence>
<evidence type="ECO:0000256" key="4">
    <source>
        <dbReference type="ARBA" id="ARBA00022729"/>
    </source>
</evidence>
<dbReference type="InterPro" id="IPR050492">
    <property type="entry name" value="Bact_metal-bind_prot9"/>
</dbReference>
<keyword evidence="3" id="KW-0479">Metal-binding</keyword>
<dbReference type="Pfam" id="PF01297">
    <property type="entry name" value="ZnuA"/>
    <property type="match status" value="1"/>
</dbReference>
<evidence type="ECO:0000256" key="5">
    <source>
        <dbReference type="SAM" id="SignalP"/>
    </source>
</evidence>
<dbReference type="PROSITE" id="PS51318">
    <property type="entry name" value="TAT"/>
    <property type="match status" value="1"/>
</dbReference>
<evidence type="ECO:0000313" key="6">
    <source>
        <dbReference type="EMBL" id="ALO66376.1"/>
    </source>
</evidence>
<organism evidence="6 7">
    <name type="scientific">Arthrobacter alpinus</name>
    <dbReference type="NCBI Taxonomy" id="656366"/>
    <lineage>
        <taxon>Bacteria</taxon>
        <taxon>Bacillati</taxon>
        <taxon>Actinomycetota</taxon>
        <taxon>Actinomycetes</taxon>
        <taxon>Micrococcales</taxon>
        <taxon>Micrococcaceae</taxon>
        <taxon>Arthrobacter</taxon>
    </lineage>
</organism>